<dbReference type="Pfam" id="PF02153">
    <property type="entry name" value="PDH_N"/>
    <property type="match status" value="1"/>
</dbReference>
<evidence type="ECO:0000313" key="6">
    <source>
        <dbReference type="Proteomes" id="UP000264215"/>
    </source>
</evidence>
<sequence length="255" mass="28281">MKVHIIGAGSIGGSIALRLSKRGHRVSVFDQNVVTTEMLRKKDPSIEVSSDAFTPRDLSVIALPMNSEEELLLSADFTGPVFDVASVMHPFQEIARLRKIRFISGHPMAGNEHVGPEGWNEFMFDGRTFILWPGECATKQDVDLVLEIVADLGSIPEFLSPEKHDHIVSRVSQAVYFLSRAALKLGKDVEKYSGPGYDSTSRLGRQNMDMVLDMARFNGPNIASSLEEAERYLCSIRIAIEMGDLDKLQEIISIC</sequence>
<dbReference type="Pfam" id="PF20463">
    <property type="entry name" value="PDH_C"/>
    <property type="match status" value="1"/>
</dbReference>
<reference evidence="4" key="1">
    <citation type="journal article" date="2015" name="MBio">
        <title>Genome-resolved metagenomic analysis reveals roles for candidate phyla and other microbial community members in biogeochemical transformations in oil reservoirs.</title>
        <authorList>
            <person name="Hu P."/>
            <person name="Tom L."/>
            <person name="Singh A."/>
            <person name="Thomas B.C."/>
            <person name="Baker B.J."/>
            <person name="Piceno Y.M."/>
            <person name="Andersen G.L."/>
            <person name="Banfield J.F."/>
        </authorList>
    </citation>
    <scope>NUCLEOTIDE SEQUENCE [LARGE SCALE GENOMIC DNA]</scope>
    <source>
        <strain evidence="4">46_70</strain>
    </source>
</reference>
<dbReference type="InterPro" id="IPR046826">
    <property type="entry name" value="PDH_N"/>
</dbReference>
<dbReference type="Proteomes" id="UP000055014">
    <property type="component" value="Unassembled WGS sequence"/>
</dbReference>
<dbReference type="PROSITE" id="PS51176">
    <property type="entry name" value="PDH_ADH"/>
    <property type="match status" value="1"/>
</dbReference>
<evidence type="ECO:0000313" key="3">
    <source>
        <dbReference type="EMBL" id="HCO70147.1"/>
    </source>
</evidence>
<reference evidence="5" key="2">
    <citation type="journal article" date="2015" name="MBio">
        <title>Genome-Resolved Metagenomic Analysis Reveals Roles for Candidate Phyla and Other Microbial Community Members in Biogeochemical Transformations in Oil Reservoirs.</title>
        <authorList>
            <person name="Hu P."/>
            <person name="Tom L."/>
            <person name="Singh A."/>
            <person name="Thomas B.C."/>
            <person name="Baker B.J."/>
            <person name="Piceno Y.M."/>
            <person name="Andersen G.L."/>
            <person name="Banfield J.F."/>
        </authorList>
    </citation>
    <scope>NUCLEOTIDE SEQUENCE [LARGE SCALE GENOMIC DNA]</scope>
</reference>
<evidence type="ECO:0000256" key="1">
    <source>
        <dbReference type="ARBA" id="ARBA00023002"/>
    </source>
</evidence>
<dbReference type="PANTHER" id="PTHR21363">
    <property type="entry name" value="PREPHENATE DEHYDROGENASE"/>
    <property type="match status" value="1"/>
</dbReference>
<comment type="caution">
    <text evidence="4">The sequence shown here is derived from an EMBL/GenBank/DDBJ whole genome shotgun (WGS) entry which is preliminary data.</text>
</comment>
<feature type="domain" description="Prephenate/arogenate dehydrogenase" evidence="2">
    <location>
        <begin position="1"/>
        <end position="255"/>
    </location>
</feature>
<dbReference type="EMBL" id="DQBS01000142">
    <property type="protein sequence ID" value="HCO70147.1"/>
    <property type="molecule type" value="Genomic_DNA"/>
</dbReference>
<dbReference type="InterPro" id="IPR003099">
    <property type="entry name" value="Prephen_DH"/>
</dbReference>
<dbReference type="Proteomes" id="UP000264215">
    <property type="component" value="Unassembled WGS sequence"/>
</dbReference>
<proteinExistence type="predicted"/>
<dbReference type="PATRIC" id="fig|1236046.5.peg.873"/>
<evidence type="ECO:0000313" key="4">
    <source>
        <dbReference type="EMBL" id="KUK89343.1"/>
    </source>
</evidence>
<organism evidence="4 5">
    <name type="scientific">Mesotoga infera</name>
    <dbReference type="NCBI Taxonomy" id="1236046"/>
    <lineage>
        <taxon>Bacteria</taxon>
        <taxon>Thermotogati</taxon>
        <taxon>Thermotogota</taxon>
        <taxon>Thermotogae</taxon>
        <taxon>Kosmotogales</taxon>
        <taxon>Kosmotogaceae</taxon>
        <taxon>Mesotoga</taxon>
    </lineage>
</organism>
<dbReference type="InterPro" id="IPR046825">
    <property type="entry name" value="PDH_C"/>
</dbReference>
<reference evidence="3 6" key="3">
    <citation type="journal article" date="2018" name="Nat. Biotechnol.">
        <title>A standardized bacterial taxonomy based on genome phylogeny substantially revises the tree of life.</title>
        <authorList>
            <person name="Parks D.H."/>
            <person name="Chuvochina M."/>
            <person name="Waite D.W."/>
            <person name="Rinke C."/>
            <person name="Skarshewski A."/>
            <person name="Chaumeil P.A."/>
            <person name="Hugenholtz P."/>
        </authorList>
    </citation>
    <scope>NUCLEOTIDE SEQUENCE [LARGE SCALE GENOMIC DNA]</scope>
    <source>
        <strain evidence="3">UBA9905</strain>
    </source>
</reference>
<dbReference type="GO" id="GO:0006571">
    <property type="term" value="P:tyrosine biosynthetic process"/>
    <property type="evidence" value="ECO:0007669"/>
    <property type="project" value="InterPro"/>
</dbReference>
<dbReference type="PANTHER" id="PTHR21363:SF0">
    <property type="entry name" value="PREPHENATE DEHYDROGENASE [NADP(+)]"/>
    <property type="match status" value="1"/>
</dbReference>
<dbReference type="GO" id="GO:0008977">
    <property type="term" value="F:prephenate dehydrogenase (NAD+) activity"/>
    <property type="evidence" value="ECO:0007669"/>
    <property type="project" value="InterPro"/>
</dbReference>
<keyword evidence="1" id="KW-0560">Oxidoreductase</keyword>
<dbReference type="GO" id="GO:0070403">
    <property type="term" value="F:NAD+ binding"/>
    <property type="evidence" value="ECO:0007669"/>
    <property type="project" value="InterPro"/>
</dbReference>
<dbReference type="InterPro" id="IPR008927">
    <property type="entry name" value="6-PGluconate_DH-like_C_sf"/>
</dbReference>
<accession>A0A101I5W9</accession>
<dbReference type="SUPFAM" id="SSF51735">
    <property type="entry name" value="NAD(P)-binding Rossmann-fold domains"/>
    <property type="match status" value="1"/>
</dbReference>
<dbReference type="Gene3D" id="3.40.50.720">
    <property type="entry name" value="NAD(P)-binding Rossmann-like Domain"/>
    <property type="match status" value="1"/>
</dbReference>
<dbReference type="GO" id="GO:0004665">
    <property type="term" value="F:prephenate dehydrogenase (NADP+) activity"/>
    <property type="evidence" value="ECO:0007669"/>
    <property type="project" value="InterPro"/>
</dbReference>
<protein>
    <submittedName>
        <fullName evidence="3 4">Prephenate dehydrogenase</fullName>
    </submittedName>
</protein>
<dbReference type="Gene3D" id="1.10.3660.10">
    <property type="entry name" value="6-phosphogluconate dehydrogenase C-terminal like domain"/>
    <property type="match status" value="1"/>
</dbReference>
<evidence type="ECO:0000259" key="2">
    <source>
        <dbReference type="PROSITE" id="PS51176"/>
    </source>
</evidence>
<dbReference type="AlphaFoldDB" id="A0A101I5W9"/>
<dbReference type="InterPro" id="IPR036291">
    <property type="entry name" value="NAD(P)-bd_dom_sf"/>
</dbReference>
<name>A0A101I5W9_9BACT</name>
<evidence type="ECO:0000313" key="5">
    <source>
        <dbReference type="Proteomes" id="UP000055014"/>
    </source>
</evidence>
<dbReference type="EMBL" id="LGGW01000098">
    <property type="protein sequence ID" value="KUK89343.1"/>
    <property type="molecule type" value="Genomic_DNA"/>
</dbReference>
<gene>
    <name evidence="3" type="ORF">DIT26_06170</name>
    <name evidence="4" type="ORF">XE02_1076</name>
</gene>
<dbReference type="InterPro" id="IPR050812">
    <property type="entry name" value="Preph/Arog_dehydrog"/>
</dbReference>
<dbReference type="SUPFAM" id="SSF48179">
    <property type="entry name" value="6-phosphogluconate dehydrogenase C-terminal domain-like"/>
    <property type="match status" value="1"/>
</dbReference>